<dbReference type="AlphaFoldDB" id="A0A0M5JEJ9"/>
<name>A0A0M5JEJ9_9BACI</name>
<feature type="domain" description="AAA+ ATPase" evidence="1">
    <location>
        <begin position="121"/>
        <end position="252"/>
    </location>
</feature>
<sequence>MKSFREALKKGANTNTDSKITNQYKCPGCGEIVKEFTTVIAIGPSKGKTVSSKIGCDCPVYEIVKQEQKEADQARMKRIFKDYSLVNKSLEQANFKTFDQLKFPEAFKTAVDFVKEFDLKQPSNLFFQGTFGTGKSHLSISISKALVARGYSSIFISIPKLLTKIRGTYNNHSEVTEEQLVKALYAADLVVFDDIGAEGDLNGWSAQKLFELLDQRSGKHNVFTTNLQSDDFEATRDRARLFSRIMENTTPVIMNGSDYRKRHFLKEGKESV</sequence>
<dbReference type="RefSeq" id="WP_192841142.1">
    <property type="nucleotide sequence ID" value="NZ_CP012600.1"/>
</dbReference>
<dbReference type="Gene3D" id="3.40.50.300">
    <property type="entry name" value="P-loop containing nucleotide triphosphate hydrolases"/>
    <property type="match status" value="1"/>
</dbReference>
<reference evidence="3" key="1">
    <citation type="submission" date="2015-08" db="EMBL/GenBank/DDBJ databases">
        <title>Genome sequencing project for genomic taxonomy and phylogenomics of Bacillus-like bacteria.</title>
        <authorList>
            <person name="Liu B."/>
            <person name="Wang J."/>
            <person name="Zhu Y."/>
            <person name="Liu G."/>
            <person name="Chen Q."/>
            <person name="Chen Z."/>
            <person name="Lan J."/>
            <person name="Che J."/>
            <person name="Ge C."/>
            <person name="Shi H."/>
            <person name="Pan Z."/>
            <person name="Liu X."/>
        </authorList>
    </citation>
    <scope>NUCLEOTIDE SEQUENCE [LARGE SCALE GENOMIC DNA]</scope>
    <source>
        <strain evidence="3">FJAT-4402</strain>
    </source>
</reference>
<dbReference type="InterPro" id="IPR003593">
    <property type="entry name" value="AAA+_ATPase"/>
</dbReference>
<evidence type="ECO:0000313" key="3">
    <source>
        <dbReference type="Proteomes" id="UP000067625"/>
    </source>
</evidence>
<dbReference type="STRING" id="1441095.AM592_09125"/>
<dbReference type="Proteomes" id="UP000067625">
    <property type="component" value="Chromosome"/>
</dbReference>
<dbReference type="GO" id="GO:0005524">
    <property type="term" value="F:ATP binding"/>
    <property type="evidence" value="ECO:0007669"/>
    <property type="project" value="InterPro"/>
</dbReference>
<proteinExistence type="predicted"/>
<gene>
    <name evidence="2" type="ORF">AM592_09125</name>
</gene>
<dbReference type="CDD" id="cd00009">
    <property type="entry name" value="AAA"/>
    <property type="match status" value="1"/>
</dbReference>
<dbReference type="InterPro" id="IPR027417">
    <property type="entry name" value="P-loop_NTPase"/>
</dbReference>
<dbReference type="InterPro" id="IPR002611">
    <property type="entry name" value="IstB_ATP-bd"/>
</dbReference>
<protein>
    <recommendedName>
        <fullName evidence="1">AAA+ ATPase domain-containing protein</fullName>
    </recommendedName>
</protein>
<dbReference type="PANTHER" id="PTHR30050:SF4">
    <property type="entry name" value="ATP-BINDING PROTEIN RV3427C IN INSERTION SEQUENCE-RELATED"/>
    <property type="match status" value="1"/>
</dbReference>
<dbReference type="SMART" id="SM00382">
    <property type="entry name" value="AAA"/>
    <property type="match status" value="1"/>
</dbReference>
<evidence type="ECO:0000313" key="2">
    <source>
        <dbReference type="EMBL" id="ALC81751.1"/>
    </source>
</evidence>
<dbReference type="Pfam" id="PF01695">
    <property type="entry name" value="IstB_IS21"/>
    <property type="match status" value="1"/>
</dbReference>
<keyword evidence="3" id="KW-1185">Reference proteome</keyword>
<accession>A0A0M5JEJ9</accession>
<dbReference type="PANTHER" id="PTHR30050">
    <property type="entry name" value="CHROMOSOMAL REPLICATION INITIATOR PROTEIN DNAA"/>
    <property type="match status" value="1"/>
</dbReference>
<dbReference type="SUPFAM" id="SSF52540">
    <property type="entry name" value="P-loop containing nucleoside triphosphate hydrolases"/>
    <property type="match status" value="1"/>
</dbReference>
<evidence type="ECO:0000259" key="1">
    <source>
        <dbReference type="SMART" id="SM00382"/>
    </source>
</evidence>
<reference evidence="2 3" key="2">
    <citation type="journal article" date="2016" name="Int. J. Syst. Evol. Microbiol.">
        <title>Bacillus gobiensis sp. nov., isolated from a soil sample.</title>
        <authorList>
            <person name="Liu B."/>
            <person name="Liu G.H."/>
            <person name="Cetin S."/>
            <person name="Schumann P."/>
            <person name="Pan Z.Z."/>
            <person name="Chen Q.Q."/>
        </authorList>
    </citation>
    <scope>NUCLEOTIDE SEQUENCE [LARGE SCALE GENOMIC DNA]</scope>
    <source>
        <strain evidence="2 3">FJAT-4402</strain>
    </source>
</reference>
<dbReference type="PATRIC" id="fig|1441095.3.peg.2006"/>
<dbReference type="EMBL" id="CP012600">
    <property type="protein sequence ID" value="ALC81751.1"/>
    <property type="molecule type" value="Genomic_DNA"/>
</dbReference>
<dbReference type="GO" id="GO:0006260">
    <property type="term" value="P:DNA replication"/>
    <property type="evidence" value="ECO:0007669"/>
    <property type="project" value="TreeGrafter"/>
</dbReference>
<organism evidence="2 3">
    <name type="scientific">Bacillus gobiensis</name>
    <dbReference type="NCBI Taxonomy" id="1441095"/>
    <lineage>
        <taxon>Bacteria</taxon>
        <taxon>Bacillati</taxon>
        <taxon>Bacillota</taxon>
        <taxon>Bacilli</taxon>
        <taxon>Bacillales</taxon>
        <taxon>Bacillaceae</taxon>
        <taxon>Bacillus</taxon>
    </lineage>
</organism>